<name>A0A0F4PW39_9GAMM</name>
<feature type="chain" id="PRO_5002474849" evidence="1">
    <location>
        <begin position="20"/>
        <end position="78"/>
    </location>
</feature>
<evidence type="ECO:0000256" key="1">
    <source>
        <dbReference type="SAM" id="SignalP"/>
    </source>
</evidence>
<dbReference type="PATRIC" id="fig|151081.8.peg.499"/>
<keyword evidence="1" id="KW-0732">Signal</keyword>
<dbReference type="OrthoDB" id="6332716at2"/>
<dbReference type="RefSeq" id="WP_022945095.1">
    <property type="nucleotide sequence ID" value="NZ_CP023396.1"/>
</dbReference>
<sequence length="78" mass="8837">MKYLVLSALFAIGLQSAFASDDLPVAPEEIIKEHTQMCLDWATEDDIDAQSQYQYVLDCVNDELSDNGYQHVQQVNIK</sequence>
<evidence type="ECO:0000313" key="3">
    <source>
        <dbReference type="Proteomes" id="UP000033664"/>
    </source>
</evidence>
<dbReference type="Proteomes" id="UP000033664">
    <property type="component" value="Unassembled WGS sequence"/>
</dbReference>
<dbReference type="AlphaFoldDB" id="A0A0F4PW39"/>
<feature type="signal peptide" evidence="1">
    <location>
        <begin position="1"/>
        <end position="19"/>
    </location>
</feature>
<organism evidence="2 3">
    <name type="scientific">Pseudoalteromonas ruthenica</name>
    <dbReference type="NCBI Taxonomy" id="151081"/>
    <lineage>
        <taxon>Bacteria</taxon>
        <taxon>Pseudomonadati</taxon>
        <taxon>Pseudomonadota</taxon>
        <taxon>Gammaproteobacteria</taxon>
        <taxon>Alteromonadales</taxon>
        <taxon>Pseudoalteromonadaceae</taxon>
        <taxon>Pseudoalteromonas</taxon>
    </lineage>
</organism>
<dbReference type="eggNOG" id="ENOG503046J">
    <property type="taxonomic scope" value="Bacteria"/>
</dbReference>
<dbReference type="EMBL" id="JXXZ01000007">
    <property type="protein sequence ID" value="KJY99675.1"/>
    <property type="molecule type" value="Genomic_DNA"/>
</dbReference>
<comment type="caution">
    <text evidence="2">The sequence shown here is derived from an EMBL/GenBank/DDBJ whole genome shotgun (WGS) entry which is preliminary data.</text>
</comment>
<keyword evidence="3" id="KW-1185">Reference proteome</keyword>
<reference evidence="2 3" key="1">
    <citation type="journal article" date="2015" name="BMC Genomics">
        <title>Genome mining reveals unlocked bioactive potential of marine Gram-negative bacteria.</title>
        <authorList>
            <person name="Machado H."/>
            <person name="Sonnenschein E.C."/>
            <person name="Melchiorsen J."/>
            <person name="Gram L."/>
        </authorList>
    </citation>
    <scope>NUCLEOTIDE SEQUENCE [LARGE SCALE GENOMIC DNA]</scope>
    <source>
        <strain evidence="2 3">S3137</strain>
    </source>
</reference>
<gene>
    <name evidence="2" type="ORF">TW72_08450</name>
</gene>
<dbReference type="GeneID" id="58228519"/>
<accession>A0A0F4PW39</accession>
<protein>
    <submittedName>
        <fullName evidence="2">Uncharacterized protein</fullName>
    </submittedName>
</protein>
<evidence type="ECO:0000313" key="2">
    <source>
        <dbReference type="EMBL" id="KJY99675.1"/>
    </source>
</evidence>
<proteinExistence type="predicted"/>